<evidence type="ECO:0000256" key="2">
    <source>
        <dbReference type="ARBA" id="ARBA00022870"/>
    </source>
</evidence>
<protein>
    <submittedName>
        <fullName evidence="8">Secreted protein EspD</fullName>
    </submittedName>
</protein>
<feature type="coiled-coil region" evidence="5">
    <location>
        <begin position="153"/>
        <end position="180"/>
    </location>
</feature>
<evidence type="ECO:0000256" key="3">
    <source>
        <dbReference type="ARBA" id="ARBA00023026"/>
    </source>
</evidence>
<feature type="domain" description="Translocator protein BipB-like C-terminal" evidence="7">
    <location>
        <begin position="122"/>
        <end position="311"/>
    </location>
</feature>
<dbReference type="HOGENOM" id="CLU_717155_0_0_6"/>
<evidence type="ECO:0000256" key="5">
    <source>
        <dbReference type="SAM" id="Coils"/>
    </source>
</evidence>
<dbReference type="GO" id="GO:0033644">
    <property type="term" value="C:host cell membrane"/>
    <property type="evidence" value="ECO:0007669"/>
    <property type="project" value="UniProtKB-SubCell"/>
</dbReference>
<proteinExistence type="inferred from homology"/>
<keyword evidence="6" id="KW-0472">Membrane</keyword>
<name>A0A076LQE4_9GAMM</name>
<evidence type="ECO:0000313" key="9">
    <source>
        <dbReference type="Proteomes" id="UP000028681"/>
    </source>
</evidence>
<comment type="similarity">
    <text evidence="4">Belongs to the SctE/SipB/YopB family.</text>
</comment>
<keyword evidence="2" id="KW-1043">Host membrane</keyword>
<dbReference type="Proteomes" id="UP000028681">
    <property type="component" value="Chromosome"/>
</dbReference>
<keyword evidence="6" id="KW-0812">Transmembrane</keyword>
<evidence type="ECO:0000313" key="8">
    <source>
        <dbReference type="EMBL" id="AIJ07834.1"/>
    </source>
</evidence>
<evidence type="ECO:0000259" key="7">
    <source>
        <dbReference type="Pfam" id="PF04888"/>
    </source>
</evidence>
<keyword evidence="6" id="KW-1133">Transmembrane helix</keyword>
<accession>A0A076LQE4</accession>
<reference evidence="8 9" key="1">
    <citation type="journal article" date="2012" name="PLoS ONE">
        <title>Edwardsiella comparative phylogenomics reveal the new intra/inter-species taxonomic relationships, virulence evolution and niche adaptation mechanisms.</title>
        <authorList>
            <person name="Yang M."/>
            <person name="Lv Y."/>
            <person name="Xiao J."/>
            <person name="Wu H."/>
            <person name="Zheng H."/>
            <person name="Liu Q."/>
            <person name="Zhang Y."/>
            <person name="Wang Q."/>
        </authorList>
    </citation>
    <scope>NUCLEOTIDE SEQUENCE [LARGE SCALE GENOMIC DNA]</scope>
    <source>
        <strain evidence="9">080813</strain>
    </source>
</reference>
<evidence type="ECO:0000256" key="4">
    <source>
        <dbReference type="ARBA" id="ARBA00035640"/>
    </source>
</evidence>
<gene>
    <name evidence="8" type="primary">espD</name>
    <name evidence="8" type="ORF">ETEE_1380</name>
</gene>
<sequence length="385" mass="39954">MMDTNLTISSVGPSMALDAVAPGGNSLKSSVIPLTQPILQPRAQVDEGSSSFNSSPLPLPPGSVAHRMVTPSAAEDVLDKLFGGISGERSGSDSTGLFADKGEDKTALPILARLSQVDPIAMMLMVTSLSMETSTQKIGSLKDSNRIYADGQDKALASKLEEFKKQLEEQQKAEEKAQKSKVLGQVFGWLGVLATAIAALFNPALWVVVAISATSMALQTAVDVMGDKAPQALKSAAQVFGGISMAAGLATAGVGALSSILKSASSVAQKLGETVTKVVAKVTEKFVENTAAKVGAIATGLTESSKSIGTTVLNKESSDALIDSLAAAFSVKNLDMNYRLMGESAGSMLRRAADEGNDLVRFLQGTSNVMSDTARVNSRIIRGLA</sequence>
<dbReference type="AlphaFoldDB" id="A0A076LQE4"/>
<dbReference type="EMBL" id="CP006664">
    <property type="protein sequence ID" value="AIJ07834.1"/>
    <property type="molecule type" value="Genomic_DNA"/>
</dbReference>
<feature type="transmembrane region" description="Helical" evidence="6">
    <location>
        <begin position="186"/>
        <end position="219"/>
    </location>
</feature>
<keyword evidence="3" id="KW-0843">Virulence</keyword>
<dbReference type="Pfam" id="PF04888">
    <property type="entry name" value="SseC"/>
    <property type="match status" value="1"/>
</dbReference>
<evidence type="ECO:0000256" key="1">
    <source>
        <dbReference type="ARBA" id="ARBA00004301"/>
    </source>
</evidence>
<keyword evidence="5" id="KW-0175">Coiled coil</keyword>
<organism evidence="8 9">
    <name type="scientific">Edwardsiella anguillarum ET080813</name>
    <dbReference type="NCBI Taxonomy" id="667120"/>
    <lineage>
        <taxon>Bacteria</taxon>
        <taxon>Pseudomonadati</taxon>
        <taxon>Pseudomonadota</taxon>
        <taxon>Gammaproteobacteria</taxon>
        <taxon>Enterobacterales</taxon>
        <taxon>Hafniaceae</taxon>
        <taxon>Edwardsiella</taxon>
    </lineage>
</organism>
<dbReference type="InterPro" id="IPR006972">
    <property type="entry name" value="BipB-like_C"/>
</dbReference>
<feature type="transmembrane region" description="Helical" evidence="6">
    <location>
        <begin position="239"/>
        <end position="261"/>
    </location>
</feature>
<comment type="subcellular location">
    <subcellularLocation>
        <location evidence="1">Host membrane</location>
        <topology evidence="1">Multi-pass membrane protein</topology>
    </subcellularLocation>
</comment>
<evidence type="ECO:0000256" key="6">
    <source>
        <dbReference type="SAM" id="Phobius"/>
    </source>
</evidence>
<dbReference type="KEGG" id="ete:ETEE_1380"/>